<name>A0ACB0Z7J4_MELEN</name>
<protein>
    <submittedName>
        <fullName evidence="1">Uncharacterized protein</fullName>
    </submittedName>
</protein>
<proteinExistence type="predicted"/>
<reference evidence="1" key="1">
    <citation type="submission" date="2023-11" db="EMBL/GenBank/DDBJ databases">
        <authorList>
            <person name="Poullet M."/>
        </authorList>
    </citation>
    <scope>NUCLEOTIDE SEQUENCE</scope>
    <source>
        <strain evidence="1">E1834</strain>
    </source>
</reference>
<evidence type="ECO:0000313" key="1">
    <source>
        <dbReference type="EMBL" id="CAK5074959.1"/>
    </source>
</evidence>
<keyword evidence="2" id="KW-1185">Reference proteome</keyword>
<comment type="caution">
    <text evidence="1">The sequence shown here is derived from an EMBL/GenBank/DDBJ whole genome shotgun (WGS) entry which is preliminary data.</text>
</comment>
<evidence type="ECO:0000313" key="2">
    <source>
        <dbReference type="Proteomes" id="UP001497535"/>
    </source>
</evidence>
<organism evidence="1 2">
    <name type="scientific">Meloidogyne enterolobii</name>
    <name type="common">Root-knot nematode worm</name>
    <name type="synonym">Meloidogyne mayaguensis</name>
    <dbReference type="NCBI Taxonomy" id="390850"/>
    <lineage>
        <taxon>Eukaryota</taxon>
        <taxon>Metazoa</taxon>
        <taxon>Ecdysozoa</taxon>
        <taxon>Nematoda</taxon>
        <taxon>Chromadorea</taxon>
        <taxon>Rhabditida</taxon>
        <taxon>Tylenchina</taxon>
        <taxon>Tylenchomorpha</taxon>
        <taxon>Tylenchoidea</taxon>
        <taxon>Meloidogynidae</taxon>
        <taxon>Meloidogyninae</taxon>
        <taxon>Meloidogyne</taxon>
    </lineage>
</organism>
<accession>A0ACB0Z7J4</accession>
<gene>
    <name evidence="1" type="ORF">MENTE1834_LOCUS21734</name>
</gene>
<dbReference type="Proteomes" id="UP001497535">
    <property type="component" value="Unassembled WGS sequence"/>
</dbReference>
<dbReference type="EMBL" id="CAVMJV010000027">
    <property type="protein sequence ID" value="CAK5074959.1"/>
    <property type="molecule type" value="Genomic_DNA"/>
</dbReference>
<sequence length="790" mass="92805">MKVLMNQTDCELNDKEFSKYFSRIKEENWERSLLLTLEEEFYKLSKSLTLRQIRSIQLVFLNKINPLLFCQITDNEFKRIFCGIFLNTKFYLNSISTIIQFIGYKNDNFCFSKVICIFESIQSELFQRLLILENEDLNEDILSIDQFTFILSSYPDRIYNFVGRTGGEFVSLTICTFENNLLEALIKVLLNGNFNVEIFAKIIFNYYIEFFDRFLSKIIFEEDSYHSLQRIFTFDKIEKRKRDAILIRLIQFIPDGKTLEKLFGNSPLSDQLLHKCLLEKSIFINSNSSIRNSLKSAEFFSLLGQNNLIKAFNQLINQFCAQSQILSIISLQNQFNLSLAVIDFARQINKEMRLSIRDDLTNSLINVFPRLLEQSEISRRQIGMFTAETIFNLFEHPSPLKFDYIQTDPVLCDFINALKGKEIEKMEEGDKELEKPQFSSFQQKKHVIDPRVSILDSDDDEEEENILNCMRNIKINEERQFSSFPYIQDCLVTLKDEKTEFKHWEEALLSIGPLIKKKSIGLNILGIEILETLIFLEERFKIDNFRNIKIEIISFLLADNPQLISHFNRLFCSKRCSQSHKFLIISSIVNAAKLLYYGDENGENIKKENEKEEKEEENKQIGKIIWRSTNLKQNSKQQIIKTSKFAPVASQFIFSLLDLCQKYSLNEKDFNILANLIGALGEVINICKFSPSIVRIASSTFLFLQQFRYFSQLQNVNFLILNNLIFCYLSLFELLEISLLKEQFSNELIDIFEWIGIFKEKEEIKEQLEINESLNELINLFLFKLNEILF</sequence>